<sequence>MFRNPLPDEPTPAHLAAIEREQRLLEAEIALVDAEIRFLTAEPAPTQLDWRRLRRAQNRVLRELTALIDRYLRSIDEVA</sequence>
<dbReference type="EMBL" id="PVZG01000052">
    <property type="protein sequence ID" value="PRY17623.1"/>
    <property type="molecule type" value="Genomic_DNA"/>
</dbReference>
<dbReference type="Pfam" id="PF19801">
    <property type="entry name" value="DUF6284"/>
    <property type="match status" value="1"/>
</dbReference>
<evidence type="ECO:0000313" key="2">
    <source>
        <dbReference type="Proteomes" id="UP000239209"/>
    </source>
</evidence>
<accession>A0A2T0R8Z5</accession>
<dbReference type="Proteomes" id="UP000239209">
    <property type="component" value="Unassembled WGS sequence"/>
</dbReference>
<dbReference type="OrthoDB" id="3830496at2"/>
<protein>
    <submittedName>
        <fullName evidence="1">Uncharacterized protein</fullName>
    </submittedName>
</protein>
<reference evidence="1 2" key="1">
    <citation type="submission" date="2018-03" db="EMBL/GenBank/DDBJ databases">
        <title>Genomic Encyclopedia of Archaeal and Bacterial Type Strains, Phase II (KMG-II): from individual species to whole genera.</title>
        <authorList>
            <person name="Goeker M."/>
        </authorList>
    </citation>
    <scope>NUCLEOTIDE SEQUENCE [LARGE SCALE GENOMIC DNA]</scope>
    <source>
        <strain evidence="1 2">DSM 45348</strain>
    </source>
</reference>
<organism evidence="1 2">
    <name type="scientific">Pseudosporangium ferrugineum</name>
    <dbReference type="NCBI Taxonomy" id="439699"/>
    <lineage>
        <taxon>Bacteria</taxon>
        <taxon>Bacillati</taxon>
        <taxon>Actinomycetota</taxon>
        <taxon>Actinomycetes</taxon>
        <taxon>Micromonosporales</taxon>
        <taxon>Micromonosporaceae</taxon>
        <taxon>Pseudosporangium</taxon>
    </lineage>
</organism>
<comment type="caution">
    <text evidence="1">The sequence shown here is derived from an EMBL/GenBank/DDBJ whole genome shotgun (WGS) entry which is preliminary data.</text>
</comment>
<evidence type="ECO:0000313" key="1">
    <source>
        <dbReference type="EMBL" id="PRY17623.1"/>
    </source>
</evidence>
<dbReference type="RefSeq" id="WP_106131501.1">
    <property type="nucleotide sequence ID" value="NZ_PVZG01000052.1"/>
</dbReference>
<gene>
    <name evidence="1" type="ORF">CLV70_1523</name>
</gene>
<proteinExistence type="predicted"/>
<dbReference type="AlphaFoldDB" id="A0A2T0R8Z5"/>
<name>A0A2T0R8Z5_9ACTN</name>
<keyword evidence="2" id="KW-1185">Reference proteome</keyword>
<dbReference type="InterPro" id="IPR046251">
    <property type="entry name" value="DUF6284"/>
</dbReference>